<name>A0A915ELD6_9BILA</name>
<dbReference type="AlphaFoldDB" id="A0A915ELD6"/>
<evidence type="ECO:0000313" key="2">
    <source>
        <dbReference type="Proteomes" id="UP000887574"/>
    </source>
</evidence>
<feature type="region of interest" description="Disordered" evidence="1">
    <location>
        <begin position="178"/>
        <end position="197"/>
    </location>
</feature>
<dbReference type="Proteomes" id="UP000887574">
    <property type="component" value="Unplaced"/>
</dbReference>
<evidence type="ECO:0000256" key="1">
    <source>
        <dbReference type="SAM" id="MobiDB-lite"/>
    </source>
</evidence>
<organism evidence="2 3">
    <name type="scientific">Ditylenchus dipsaci</name>
    <dbReference type="NCBI Taxonomy" id="166011"/>
    <lineage>
        <taxon>Eukaryota</taxon>
        <taxon>Metazoa</taxon>
        <taxon>Ecdysozoa</taxon>
        <taxon>Nematoda</taxon>
        <taxon>Chromadorea</taxon>
        <taxon>Rhabditida</taxon>
        <taxon>Tylenchina</taxon>
        <taxon>Tylenchomorpha</taxon>
        <taxon>Sphaerularioidea</taxon>
        <taxon>Anguinidae</taxon>
        <taxon>Anguininae</taxon>
        <taxon>Ditylenchus</taxon>
    </lineage>
</organism>
<protein>
    <submittedName>
        <fullName evidence="3">Uncharacterized protein</fullName>
    </submittedName>
</protein>
<accession>A0A915ELD6</accession>
<keyword evidence="2" id="KW-1185">Reference proteome</keyword>
<sequence>MPSGRSRHWDRVIAENALSSLVATRSICGFVEFVESQADSDAAHKGQEGCIGKFGAQLSINSDERKGRASQAVIEDFDFNIKRIVTNKRKPKGAAEVDKALAVIELSDEFKKTATLGNPRPKAIVKREEQILKLVTEYTVVDPLLRQRLLFLRYIQTRMAKLHSSMPDDKVEVVFNVPVQDPPQPPQNLDDWDMNED</sequence>
<dbReference type="WBParaSite" id="jg7963">
    <property type="protein sequence ID" value="jg7963"/>
    <property type="gene ID" value="jg7963"/>
</dbReference>
<evidence type="ECO:0000313" key="3">
    <source>
        <dbReference type="WBParaSite" id="jg7963"/>
    </source>
</evidence>
<reference evidence="3" key="1">
    <citation type="submission" date="2022-11" db="UniProtKB">
        <authorList>
            <consortium name="WormBaseParasite"/>
        </authorList>
    </citation>
    <scope>IDENTIFICATION</scope>
</reference>
<proteinExistence type="predicted"/>